<dbReference type="InterPro" id="IPR036236">
    <property type="entry name" value="Znf_C2H2_sf"/>
</dbReference>
<dbReference type="GO" id="GO:0008270">
    <property type="term" value="F:zinc ion binding"/>
    <property type="evidence" value="ECO:0007669"/>
    <property type="project" value="UniProtKB-KW"/>
</dbReference>
<feature type="compositionally biased region" description="Acidic residues" evidence="8">
    <location>
        <begin position="185"/>
        <end position="197"/>
    </location>
</feature>
<dbReference type="InterPro" id="IPR050331">
    <property type="entry name" value="Zinc_finger"/>
</dbReference>
<dbReference type="PANTHER" id="PTHR16515">
    <property type="entry name" value="PR DOMAIN ZINC FINGER PROTEIN"/>
    <property type="match status" value="1"/>
</dbReference>
<dbReference type="InterPro" id="IPR013087">
    <property type="entry name" value="Znf_C2H2_type"/>
</dbReference>
<organism evidence="10 11">
    <name type="scientific">Calocera cornea HHB12733</name>
    <dbReference type="NCBI Taxonomy" id="1353952"/>
    <lineage>
        <taxon>Eukaryota</taxon>
        <taxon>Fungi</taxon>
        <taxon>Dikarya</taxon>
        <taxon>Basidiomycota</taxon>
        <taxon>Agaricomycotina</taxon>
        <taxon>Dacrymycetes</taxon>
        <taxon>Dacrymycetales</taxon>
        <taxon>Dacrymycetaceae</taxon>
        <taxon>Calocera</taxon>
    </lineage>
</organism>
<dbReference type="PANTHER" id="PTHR16515:SF66">
    <property type="entry name" value="C2H2-TYPE DOMAIN-CONTAINING PROTEIN"/>
    <property type="match status" value="1"/>
</dbReference>
<keyword evidence="11" id="KW-1185">Reference proteome</keyword>
<dbReference type="GO" id="GO:0005634">
    <property type="term" value="C:nucleus"/>
    <property type="evidence" value="ECO:0007669"/>
    <property type="project" value="UniProtKB-SubCell"/>
</dbReference>
<keyword evidence="3" id="KW-0677">Repeat</keyword>
<keyword evidence="4 7" id="KW-0863">Zinc-finger</keyword>
<feature type="compositionally biased region" description="Polar residues" evidence="8">
    <location>
        <begin position="1"/>
        <end position="15"/>
    </location>
</feature>
<evidence type="ECO:0000256" key="6">
    <source>
        <dbReference type="ARBA" id="ARBA00023242"/>
    </source>
</evidence>
<dbReference type="FunFam" id="3.30.160.60:FF:000744">
    <property type="entry name" value="zinc finger E-box-binding homeobox 1"/>
    <property type="match status" value="1"/>
</dbReference>
<dbReference type="SUPFAM" id="SSF57667">
    <property type="entry name" value="beta-beta-alpha zinc fingers"/>
    <property type="match status" value="1"/>
</dbReference>
<keyword evidence="2" id="KW-0479">Metal-binding</keyword>
<evidence type="ECO:0000256" key="8">
    <source>
        <dbReference type="SAM" id="MobiDB-lite"/>
    </source>
</evidence>
<evidence type="ECO:0000313" key="11">
    <source>
        <dbReference type="Proteomes" id="UP000076842"/>
    </source>
</evidence>
<feature type="compositionally biased region" description="Low complexity" evidence="8">
    <location>
        <begin position="44"/>
        <end position="57"/>
    </location>
</feature>
<dbReference type="SMART" id="SM00355">
    <property type="entry name" value="ZnF_C2H2"/>
    <property type="match status" value="2"/>
</dbReference>
<evidence type="ECO:0000313" key="10">
    <source>
        <dbReference type="EMBL" id="KZT62076.1"/>
    </source>
</evidence>
<feature type="compositionally biased region" description="Basic and acidic residues" evidence="8">
    <location>
        <begin position="225"/>
        <end position="234"/>
    </location>
</feature>
<evidence type="ECO:0000259" key="9">
    <source>
        <dbReference type="PROSITE" id="PS50157"/>
    </source>
</evidence>
<keyword evidence="6" id="KW-0539">Nucleus</keyword>
<accession>A0A165JNI9</accession>
<evidence type="ECO:0000256" key="7">
    <source>
        <dbReference type="PROSITE-ProRule" id="PRU00042"/>
    </source>
</evidence>
<evidence type="ECO:0000256" key="3">
    <source>
        <dbReference type="ARBA" id="ARBA00022737"/>
    </source>
</evidence>
<dbReference type="PROSITE" id="PS00028">
    <property type="entry name" value="ZINC_FINGER_C2H2_1"/>
    <property type="match status" value="2"/>
</dbReference>
<dbReference type="PROSITE" id="PS50157">
    <property type="entry name" value="ZINC_FINGER_C2H2_2"/>
    <property type="match status" value="2"/>
</dbReference>
<dbReference type="EMBL" id="KV423919">
    <property type="protein sequence ID" value="KZT62076.1"/>
    <property type="molecule type" value="Genomic_DNA"/>
</dbReference>
<gene>
    <name evidence="10" type="ORF">CALCODRAFT_446734</name>
</gene>
<evidence type="ECO:0000256" key="2">
    <source>
        <dbReference type="ARBA" id="ARBA00022723"/>
    </source>
</evidence>
<keyword evidence="5" id="KW-0862">Zinc</keyword>
<feature type="domain" description="C2H2-type" evidence="9">
    <location>
        <begin position="115"/>
        <end position="144"/>
    </location>
</feature>
<dbReference type="Pfam" id="PF00096">
    <property type="entry name" value="zf-C2H2"/>
    <property type="match status" value="1"/>
</dbReference>
<comment type="subcellular location">
    <subcellularLocation>
        <location evidence="1">Nucleus</location>
    </subcellularLocation>
</comment>
<evidence type="ECO:0000256" key="4">
    <source>
        <dbReference type="ARBA" id="ARBA00022771"/>
    </source>
</evidence>
<protein>
    <recommendedName>
        <fullName evidence="9">C2H2-type domain-containing protein</fullName>
    </recommendedName>
</protein>
<dbReference type="GO" id="GO:0010468">
    <property type="term" value="P:regulation of gene expression"/>
    <property type="evidence" value="ECO:0007669"/>
    <property type="project" value="TreeGrafter"/>
</dbReference>
<dbReference type="Proteomes" id="UP000076842">
    <property type="component" value="Unassembled WGS sequence"/>
</dbReference>
<dbReference type="Gene3D" id="3.30.160.60">
    <property type="entry name" value="Classic Zinc Finger"/>
    <property type="match status" value="2"/>
</dbReference>
<feature type="domain" description="C2H2-type" evidence="9">
    <location>
        <begin position="87"/>
        <end position="114"/>
    </location>
</feature>
<dbReference type="AlphaFoldDB" id="A0A165JNI9"/>
<name>A0A165JNI9_9BASI</name>
<feature type="region of interest" description="Disordered" evidence="8">
    <location>
        <begin position="175"/>
        <end position="266"/>
    </location>
</feature>
<dbReference type="OrthoDB" id="654211at2759"/>
<feature type="region of interest" description="Disordered" evidence="8">
    <location>
        <begin position="1"/>
        <end position="79"/>
    </location>
</feature>
<dbReference type="STRING" id="1353952.A0A165JNI9"/>
<dbReference type="InParanoid" id="A0A165JNI9"/>
<proteinExistence type="predicted"/>
<sequence>MADSSHFTTTNTDGSQVHLLNPDASGSTHNSPAQPLPGSRGTSREPSQTPSSTSPSTAGEGSLSPTTSMRPNSHARARADATIKKKYVCDICDKAFSTSGHLTRHSKVHTGDKPFICPYPRCEKKCSRDDNLVQHFQVHLPKEDRKRGIVYIRDAIAEMRNTTDVSRAVLLLAGLPSPVPPVQGEEVDEDDEAEDEEHGSTRQQTPLSEERSVAPASPVRVHKRERSEQSERRSSSHKRRRSEAESSTSAPRTVHTARTPVSGTSLDNLAKVAAELADSSVAPN</sequence>
<reference evidence="10 11" key="1">
    <citation type="journal article" date="2016" name="Mol. Biol. Evol.">
        <title>Comparative Genomics of Early-Diverging Mushroom-Forming Fungi Provides Insights into the Origins of Lignocellulose Decay Capabilities.</title>
        <authorList>
            <person name="Nagy L.G."/>
            <person name="Riley R."/>
            <person name="Tritt A."/>
            <person name="Adam C."/>
            <person name="Daum C."/>
            <person name="Floudas D."/>
            <person name="Sun H."/>
            <person name="Yadav J.S."/>
            <person name="Pangilinan J."/>
            <person name="Larsson K.H."/>
            <person name="Matsuura K."/>
            <person name="Barry K."/>
            <person name="Labutti K."/>
            <person name="Kuo R."/>
            <person name="Ohm R.A."/>
            <person name="Bhattacharya S.S."/>
            <person name="Shirouzu T."/>
            <person name="Yoshinaga Y."/>
            <person name="Martin F.M."/>
            <person name="Grigoriev I.V."/>
            <person name="Hibbett D.S."/>
        </authorList>
    </citation>
    <scope>NUCLEOTIDE SEQUENCE [LARGE SCALE GENOMIC DNA]</scope>
    <source>
        <strain evidence="10 11">HHB12733</strain>
    </source>
</reference>
<evidence type="ECO:0000256" key="1">
    <source>
        <dbReference type="ARBA" id="ARBA00004123"/>
    </source>
</evidence>
<feature type="compositionally biased region" description="Polar residues" evidence="8">
    <location>
        <begin position="24"/>
        <end position="33"/>
    </location>
</feature>
<evidence type="ECO:0000256" key="5">
    <source>
        <dbReference type="ARBA" id="ARBA00022833"/>
    </source>
</evidence>